<dbReference type="RefSeq" id="WP_073074666.1">
    <property type="nucleotide sequence ID" value="NZ_MPPI01000043.1"/>
</dbReference>
<dbReference type="InterPro" id="IPR050932">
    <property type="entry name" value="TM2D1-3-like"/>
</dbReference>
<feature type="domain" description="TM2" evidence="6">
    <location>
        <begin position="3"/>
        <end position="50"/>
    </location>
</feature>
<evidence type="ECO:0000256" key="4">
    <source>
        <dbReference type="ARBA" id="ARBA00023136"/>
    </source>
</evidence>
<dbReference type="GO" id="GO:0016020">
    <property type="term" value="C:membrane"/>
    <property type="evidence" value="ECO:0007669"/>
    <property type="project" value="UniProtKB-SubCell"/>
</dbReference>
<dbReference type="Proteomes" id="UP000238634">
    <property type="component" value="Unassembled WGS sequence"/>
</dbReference>
<reference evidence="7 8" key="1">
    <citation type="submission" date="2018-02" db="EMBL/GenBank/DDBJ databases">
        <authorList>
            <person name="Cohen D.B."/>
            <person name="Kent A.D."/>
        </authorList>
    </citation>
    <scope>NUCLEOTIDE SEQUENCE [LARGE SCALE GENOMIC DNA]</scope>
    <source>
        <strain evidence="7 8">ULC007</strain>
    </source>
</reference>
<dbReference type="OrthoDB" id="472871at2"/>
<dbReference type="PANTHER" id="PTHR21016">
    <property type="entry name" value="BETA-AMYLOID BINDING PROTEIN-RELATED"/>
    <property type="match status" value="1"/>
</dbReference>
<reference evidence="7 8" key="2">
    <citation type="submission" date="2018-03" db="EMBL/GenBank/DDBJ databases">
        <title>The ancient ancestry and fast evolution of plastids.</title>
        <authorList>
            <person name="Moore K.R."/>
            <person name="Magnabosco C."/>
            <person name="Momper L."/>
            <person name="Gold D.A."/>
            <person name="Bosak T."/>
            <person name="Fournier G.P."/>
        </authorList>
    </citation>
    <scope>NUCLEOTIDE SEQUENCE [LARGE SCALE GENOMIC DNA]</scope>
    <source>
        <strain evidence="7 8">ULC007</strain>
    </source>
</reference>
<evidence type="ECO:0000313" key="8">
    <source>
        <dbReference type="Proteomes" id="UP000238634"/>
    </source>
</evidence>
<feature type="transmembrane region" description="Helical" evidence="5">
    <location>
        <begin position="29"/>
        <end position="53"/>
    </location>
</feature>
<evidence type="ECO:0000256" key="3">
    <source>
        <dbReference type="ARBA" id="ARBA00022989"/>
    </source>
</evidence>
<gene>
    <name evidence="7" type="ORF">C7B65_21370</name>
</gene>
<dbReference type="Pfam" id="PF05154">
    <property type="entry name" value="TM2"/>
    <property type="match status" value="1"/>
</dbReference>
<sequence length="160" mass="17145">MNKVGTAYVLWLGGLVGLAGLHRLYNGKIWTGLLWLFSGGLFGVGQLADLLFIPKMVETHNTKRASRLNASPVGEPGIHYVVEMSESKSSLDLGQSQALIQLLQAAAEHNGRLSVTQGVMATGLGFSAIEALLQGMVRTGYVEVGNDPETGVVVYEFKEL</sequence>
<evidence type="ECO:0000259" key="6">
    <source>
        <dbReference type="Pfam" id="PF05154"/>
    </source>
</evidence>
<evidence type="ECO:0000256" key="2">
    <source>
        <dbReference type="ARBA" id="ARBA00022692"/>
    </source>
</evidence>
<dbReference type="STRING" id="1920490.GCA_001895925_05319"/>
<name>A0A2T1D7S9_9CYAN</name>
<keyword evidence="2 5" id="KW-0812">Transmembrane</keyword>
<keyword evidence="4 5" id="KW-0472">Membrane</keyword>
<proteinExistence type="predicted"/>
<comment type="caution">
    <text evidence="7">The sequence shown here is derived from an EMBL/GenBank/DDBJ whole genome shotgun (WGS) entry which is preliminary data.</text>
</comment>
<organism evidence="7 8">
    <name type="scientific">Phormidesmis priestleyi ULC007</name>
    <dbReference type="NCBI Taxonomy" id="1920490"/>
    <lineage>
        <taxon>Bacteria</taxon>
        <taxon>Bacillati</taxon>
        <taxon>Cyanobacteriota</taxon>
        <taxon>Cyanophyceae</taxon>
        <taxon>Leptolyngbyales</taxon>
        <taxon>Leptolyngbyaceae</taxon>
        <taxon>Phormidesmis</taxon>
    </lineage>
</organism>
<accession>A0A2T1D7S9</accession>
<evidence type="ECO:0000256" key="5">
    <source>
        <dbReference type="SAM" id="Phobius"/>
    </source>
</evidence>
<dbReference type="PANTHER" id="PTHR21016:SF25">
    <property type="entry name" value="TM2 DOMAIN-CONTAINING PROTEIN DDB_G0277895-RELATED"/>
    <property type="match status" value="1"/>
</dbReference>
<protein>
    <submittedName>
        <fullName evidence="7">NINE protein</fullName>
    </submittedName>
</protein>
<comment type="subcellular location">
    <subcellularLocation>
        <location evidence="1">Membrane</location>
        <topology evidence="1">Multi-pass membrane protein</topology>
    </subcellularLocation>
</comment>
<dbReference type="AlphaFoldDB" id="A0A2T1D7S9"/>
<keyword evidence="8" id="KW-1185">Reference proteome</keyword>
<evidence type="ECO:0000256" key="1">
    <source>
        <dbReference type="ARBA" id="ARBA00004141"/>
    </source>
</evidence>
<evidence type="ECO:0000313" key="7">
    <source>
        <dbReference type="EMBL" id="PSB16565.1"/>
    </source>
</evidence>
<dbReference type="InterPro" id="IPR007829">
    <property type="entry name" value="TM2"/>
</dbReference>
<dbReference type="EMBL" id="PVWG01000040">
    <property type="protein sequence ID" value="PSB16565.1"/>
    <property type="molecule type" value="Genomic_DNA"/>
</dbReference>
<keyword evidence="3 5" id="KW-1133">Transmembrane helix</keyword>